<keyword evidence="5" id="KW-1185">Reference proteome</keyword>
<proteinExistence type="inferred from homology"/>
<dbReference type="Proteomes" id="UP000694552">
    <property type="component" value="Unplaced"/>
</dbReference>
<comment type="similarity">
    <text evidence="1">Belongs to the ACBP family.</text>
</comment>
<dbReference type="Ensembl" id="ENSOSUT00000005450.1">
    <property type="protein sequence ID" value="ENSOSUP00000005259.1"/>
    <property type="gene ID" value="ENSOSUG00000003920.1"/>
</dbReference>
<dbReference type="GO" id="GO:0006631">
    <property type="term" value="P:fatty acid metabolic process"/>
    <property type="evidence" value="ECO:0007669"/>
    <property type="project" value="TreeGrafter"/>
</dbReference>
<dbReference type="SUPFAM" id="SSF47027">
    <property type="entry name" value="Acyl-CoA binding protein"/>
    <property type="match status" value="1"/>
</dbReference>
<dbReference type="InterPro" id="IPR014352">
    <property type="entry name" value="FERM/acyl-CoA-bd_prot_sf"/>
</dbReference>
<evidence type="ECO:0000313" key="4">
    <source>
        <dbReference type="Ensembl" id="ENSOSUP00000005259.1"/>
    </source>
</evidence>
<evidence type="ECO:0000256" key="2">
    <source>
        <dbReference type="ARBA" id="ARBA00023121"/>
    </source>
</evidence>
<dbReference type="GO" id="GO:0000062">
    <property type="term" value="F:fatty-acyl-CoA binding"/>
    <property type="evidence" value="ECO:0007669"/>
    <property type="project" value="InterPro"/>
</dbReference>
<evidence type="ECO:0000259" key="3">
    <source>
        <dbReference type="PROSITE" id="PS51228"/>
    </source>
</evidence>
<reference evidence="4" key="1">
    <citation type="submission" date="2025-08" db="UniProtKB">
        <authorList>
            <consortium name="Ensembl"/>
        </authorList>
    </citation>
    <scope>IDENTIFICATION</scope>
</reference>
<evidence type="ECO:0000313" key="5">
    <source>
        <dbReference type="Proteomes" id="UP000694552"/>
    </source>
</evidence>
<name>A0A8C8AJR0_9STRI</name>
<dbReference type="Pfam" id="PF00887">
    <property type="entry name" value="ACBP"/>
    <property type="match status" value="1"/>
</dbReference>
<sequence>MLFNHYATEGPCNSPKPGMLDFVKKAKWDAWNSLGNFDLDFSKAFDTVSHSILLAKLAARGLDDRMLY</sequence>
<dbReference type="PROSITE" id="PS51228">
    <property type="entry name" value="ACB_2"/>
    <property type="match status" value="1"/>
</dbReference>
<reference evidence="4" key="2">
    <citation type="submission" date="2025-09" db="UniProtKB">
        <authorList>
            <consortium name="Ensembl"/>
        </authorList>
    </citation>
    <scope>IDENTIFICATION</scope>
</reference>
<dbReference type="AlphaFoldDB" id="A0A8C8AJR0"/>
<dbReference type="Gene3D" id="1.20.80.10">
    <property type="match status" value="1"/>
</dbReference>
<keyword evidence="2" id="KW-0446">Lipid-binding</keyword>
<dbReference type="InterPro" id="IPR035984">
    <property type="entry name" value="Acyl-CoA-binding_sf"/>
</dbReference>
<accession>A0A8C8AJR0</accession>
<dbReference type="PANTHER" id="PTHR23310:SF62">
    <property type="entry name" value="ACYL-COA BINDING PROTEIN 1, ISOFORM A"/>
    <property type="match status" value="1"/>
</dbReference>
<protein>
    <recommendedName>
        <fullName evidence="3">ACB domain-containing protein</fullName>
    </recommendedName>
</protein>
<dbReference type="PANTHER" id="PTHR23310">
    <property type="entry name" value="ACYL-COA-BINDING PROTEIN, ACBP"/>
    <property type="match status" value="1"/>
</dbReference>
<organism evidence="4 5">
    <name type="scientific">Otus sunia</name>
    <name type="common">Oriental scops-owl</name>
    <dbReference type="NCBI Taxonomy" id="257818"/>
    <lineage>
        <taxon>Eukaryota</taxon>
        <taxon>Metazoa</taxon>
        <taxon>Chordata</taxon>
        <taxon>Craniata</taxon>
        <taxon>Vertebrata</taxon>
        <taxon>Euteleostomi</taxon>
        <taxon>Archelosauria</taxon>
        <taxon>Archosauria</taxon>
        <taxon>Dinosauria</taxon>
        <taxon>Saurischia</taxon>
        <taxon>Theropoda</taxon>
        <taxon>Coelurosauria</taxon>
        <taxon>Aves</taxon>
        <taxon>Neognathae</taxon>
        <taxon>Neoaves</taxon>
        <taxon>Telluraves</taxon>
        <taxon>Strigiformes</taxon>
        <taxon>Strigidae</taxon>
        <taxon>Otus</taxon>
    </lineage>
</organism>
<evidence type="ECO:0000256" key="1">
    <source>
        <dbReference type="ARBA" id="ARBA00005567"/>
    </source>
</evidence>
<feature type="domain" description="ACB" evidence="3">
    <location>
        <begin position="1"/>
        <end position="60"/>
    </location>
</feature>
<dbReference type="InterPro" id="IPR000582">
    <property type="entry name" value="Acyl-CoA-binding_protein"/>
</dbReference>